<accession>A0A9P1BXN8</accession>
<keyword evidence="2" id="KW-0223">Dioxygenase</keyword>
<sequence length="238" mass="26313">VWFLIGIRPALRSLRRVEGTSRTMGSAAAVPEEAKKIKEKELEAHWELVAKLDKDTLKTVQAAVNKAVEAGGGAEKKGSKAHNVEDATDMKRAIFMWDYDVVSEALQEIELADKVPMGAEGCDLLTDKGIFKGNDAKEWEKMMGMCAVMFFQDQVMAEVPYVPPESAKAHAVWLWSAAEVEKNFKDIEVKGTDGKEVLAYYSKASEKASDLIQSEGKKFMEAMGKFKAKFNEDPDGAL</sequence>
<dbReference type="GO" id="GO:0051213">
    <property type="term" value="F:dioxygenase activity"/>
    <property type="evidence" value="ECO:0007669"/>
    <property type="project" value="UniProtKB-KW"/>
</dbReference>
<feature type="non-terminal residue" evidence="1">
    <location>
        <position position="238"/>
    </location>
</feature>
<dbReference type="AlphaFoldDB" id="A0A9P1BXN8"/>
<reference evidence="2 3" key="2">
    <citation type="submission" date="2024-05" db="EMBL/GenBank/DDBJ databases">
        <authorList>
            <person name="Chen Y."/>
            <person name="Shah S."/>
            <person name="Dougan E. K."/>
            <person name="Thang M."/>
            <person name="Chan C."/>
        </authorList>
    </citation>
    <scope>NUCLEOTIDE SEQUENCE [LARGE SCALE GENOMIC DNA]</scope>
</reference>
<reference evidence="1" key="1">
    <citation type="submission" date="2022-10" db="EMBL/GenBank/DDBJ databases">
        <authorList>
            <person name="Chen Y."/>
            <person name="Dougan E. K."/>
            <person name="Chan C."/>
            <person name="Rhodes N."/>
            <person name="Thang M."/>
        </authorList>
    </citation>
    <scope>NUCLEOTIDE SEQUENCE</scope>
</reference>
<protein>
    <submittedName>
        <fullName evidence="2">Prolyl 4-hydroxylase alpha subunit Fe(2+) 2OG dioxygenase domain-containing protein</fullName>
    </submittedName>
</protein>
<keyword evidence="3" id="KW-1185">Reference proteome</keyword>
<dbReference type="EMBL" id="CAMXCT030000629">
    <property type="protein sequence ID" value="CAL4768703.1"/>
    <property type="molecule type" value="Genomic_DNA"/>
</dbReference>
<dbReference type="EMBL" id="CAMXCT020000629">
    <property type="protein sequence ID" value="CAL1134766.1"/>
    <property type="molecule type" value="Genomic_DNA"/>
</dbReference>
<proteinExistence type="predicted"/>
<dbReference type="OrthoDB" id="10641960at2759"/>
<gene>
    <name evidence="1" type="ORF">C1SCF055_LOCUS9184</name>
</gene>
<dbReference type="Proteomes" id="UP001152797">
    <property type="component" value="Unassembled WGS sequence"/>
</dbReference>
<evidence type="ECO:0000313" key="3">
    <source>
        <dbReference type="Proteomes" id="UP001152797"/>
    </source>
</evidence>
<evidence type="ECO:0000313" key="1">
    <source>
        <dbReference type="EMBL" id="CAI3981391.1"/>
    </source>
</evidence>
<evidence type="ECO:0000313" key="2">
    <source>
        <dbReference type="EMBL" id="CAL4768703.1"/>
    </source>
</evidence>
<keyword evidence="2" id="KW-0560">Oxidoreductase</keyword>
<name>A0A9P1BXN8_9DINO</name>
<dbReference type="EMBL" id="CAMXCT010000629">
    <property type="protein sequence ID" value="CAI3981391.1"/>
    <property type="molecule type" value="Genomic_DNA"/>
</dbReference>
<comment type="caution">
    <text evidence="1">The sequence shown here is derived from an EMBL/GenBank/DDBJ whole genome shotgun (WGS) entry which is preliminary data.</text>
</comment>
<organism evidence="1">
    <name type="scientific">Cladocopium goreaui</name>
    <dbReference type="NCBI Taxonomy" id="2562237"/>
    <lineage>
        <taxon>Eukaryota</taxon>
        <taxon>Sar</taxon>
        <taxon>Alveolata</taxon>
        <taxon>Dinophyceae</taxon>
        <taxon>Suessiales</taxon>
        <taxon>Symbiodiniaceae</taxon>
        <taxon>Cladocopium</taxon>
    </lineage>
</organism>